<dbReference type="EMBL" id="FNUZ01000002">
    <property type="protein sequence ID" value="SEF95008.1"/>
    <property type="molecule type" value="Genomic_DNA"/>
</dbReference>
<dbReference type="GO" id="GO:0016301">
    <property type="term" value="F:kinase activity"/>
    <property type="evidence" value="ECO:0007669"/>
    <property type="project" value="UniProtKB-KW"/>
</dbReference>
<feature type="binding site" evidence="17">
    <location>
        <position position="323"/>
    </location>
    <ligand>
        <name>(6S)-NADPHX</name>
        <dbReference type="ChEBI" id="CHEBI:64076"/>
    </ligand>
</feature>
<keyword evidence="13" id="KW-0511">Multifunctional enzyme</keyword>
<dbReference type="PROSITE" id="PS01050">
    <property type="entry name" value="YJEF_C_2"/>
    <property type="match status" value="1"/>
</dbReference>
<dbReference type="HAMAP" id="MF_01965">
    <property type="entry name" value="NADHX_dehydratase"/>
    <property type="match status" value="1"/>
</dbReference>
<name>A0A1H5W6P3_9RHOB</name>
<dbReference type="InterPro" id="IPR036652">
    <property type="entry name" value="YjeF_N_dom_sf"/>
</dbReference>
<comment type="catalytic activity">
    <reaction evidence="2 18 19">
        <text>(6R)-NADPHX = (6S)-NADPHX</text>
        <dbReference type="Rhea" id="RHEA:32227"/>
        <dbReference type="ChEBI" id="CHEBI:64076"/>
        <dbReference type="ChEBI" id="CHEBI:64077"/>
        <dbReference type="EC" id="5.1.99.6"/>
    </reaction>
</comment>
<keyword evidence="22" id="KW-0808">Transferase</keyword>
<keyword evidence="7 17" id="KW-0067">ATP-binding</keyword>
<feature type="binding site" evidence="18">
    <location>
        <position position="165"/>
    </location>
    <ligand>
        <name>K(+)</name>
        <dbReference type="ChEBI" id="CHEBI:29103"/>
    </ligand>
</feature>
<dbReference type="OrthoDB" id="9806925at2"/>
<feature type="binding site" evidence="17">
    <location>
        <position position="373"/>
    </location>
    <ligand>
        <name>(6S)-NADPHX</name>
        <dbReference type="ChEBI" id="CHEBI:64076"/>
    </ligand>
</feature>
<evidence type="ECO:0000256" key="6">
    <source>
        <dbReference type="ARBA" id="ARBA00022741"/>
    </source>
</evidence>
<keyword evidence="9 18" id="KW-0630">Potassium</keyword>
<evidence type="ECO:0000256" key="16">
    <source>
        <dbReference type="ARBA" id="ARBA00049209"/>
    </source>
</evidence>
<keyword evidence="12 17" id="KW-0456">Lyase</keyword>
<feature type="binding site" evidence="18">
    <location>
        <position position="162"/>
    </location>
    <ligand>
        <name>(6S)-NADPHX</name>
        <dbReference type="ChEBI" id="CHEBI:64076"/>
    </ligand>
</feature>
<dbReference type="PIRSF" id="PIRSF017184">
    <property type="entry name" value="Nnr"/>
    <property type="match status" value="1"/>
</dbReference>
<feature type="binding site" evidence="18">
    <location>
        <position position="65"/>
    </location>
    <ligand>
        <name>K(+)</name>
        <dbReference type="ChEBI" id="CHEBI:29103"/>
    </ligand>
</feature>
<evidence type="ECO:0000256" key="10">
    <source>
        <dbReference type="ARBA" id="ARBA00023027"/>
    </source>
</evidence>
<evidence type="ECO:0000259" key="20">
    <source>
        <dbReference type="PROSITE" id="PS51383"/>
    </source>
</evidence>
<evidence type="ECO:0000256" key="19">
    <source>
        <dbReference type="PIRNR" id="PIRNR017184"/>
    </source>
</evidence>
<dbReference type="Pfam" id="PF01256">
    <property type="entry name" value="Carb_kinase"/>
    <property type="match status" value="1"/>
</dbReference>
<dbReference type="NCBIfam" id="TIGR00196">
    <property type="entry name" value="yjeF_cterm"/>
    <property type="match status" value="1"/>
</dbReference>
<dbReference type="PANTHER" id="PTHR12592:SF0">
    <property type="entry name" value="ATP-DEPENDENT (S)-NAD(P)H-HYDRATE DEHYDRATASE"/>
    <property type="match status" value="1"/>
</dbReference>
<comment type="cofactor">
    <cofactor evidence="17">
        <name>Mg(2+)</name>
        <dbReference type="ChEBI" id="CHEBI:18420"/>
    </cofactor>
</comment>
<comment type="function">
    <text evidence="17">Catalyzes the dehydration of the S-form of NAD(P)HX at the expense of ADP, which is converted to AMP. Together with NAD(P)HX epimerase, which catalyzes the epimerization of the S- and R-forms, the enzyme allows the repair of both epimers of NAD(P)HX, a damaged form of NAD(P)H that is a result of enzymatic or heat-dependent hydration.</text>
</comment>
<dbReference type="RefSeq" id="WP_103909679.1">
    <property type="nucleotide sequence ID" value="NZ_FNUZ01000002.1"/>
</dbReference>
<keyword evidence="5 18" id="KW-0479">Metal-binding</keyword>
<evidence type="ECO:0000256" key="3">
    <source>
        <dbReference type="ARBA" id="ARBA00006001"/>
    </source>
</evidence>
<comment type="cofactor">
    <cofactor evidence="18 19">
        <name>K(+)</name>
        <dbReference type="ChEBI" id="CHEBI:29103"/>
    </cofactor>
    <text evidence="18 19">Binds 1 potassium ion per subunit.</text>
</comment>
<keyword evidence="10 17" id="KW-0520">NAD</keyword>
<evidence type="ECO:0000256" key="13">
    <source>
        <dbReference type="ARBA" id="ARBA00023268"/>
    </source>
</evidence>
<dbReference type="EC" id="5.1.99.6" evidence="19"/>
<feature type="binding site" evidence="18">
    <location>
        <begin position="64"/>
        <end position="68"/>
    </location>
    <ligand>
        <name>(6S)-NADPHX</name>
        <dbReference type="ChEBI" id="CHEBI:64076"/>
    </ligand>
</feature>
<dbReference type="CDD" id="cd01171">
    <property type="entry name" value="YXKO-related"/>
    <property type="match status" value="1"/>
</dbReference>
<dbReference type="InterPro" id="IPR030677">
    <property type="entry name" value="Nnr"/>
</dbReference>
<evidence type="ECO:0000259" key="21">
    <source>
        <dbReference type="PROSITE" id="PS51385"/>
    </source>
</evidence>
<dbReference type="Pfam" id="PF03853">
    <property type="entry name" value="YjeF_N"/>
    <property type="match status" value="1"/>
</dbReference>
<evidence type="ECO:0000256" key="9">
    <source>
        <dbReference type="ARBA" id="ARBA00022958"/>
    </source>
</evidence>
<dbReference type="GO" id="GO:0046496">
    <property type="term" value="P:nicotinamide nucleotide metabolic process"/>
    <property type="evidence" value="ECO:0007669"/>
    <property type="project" value="UniProtKB-UniRule"/>
</dbReference>
<keyword evidence="22" id="KW-0418">Kinase</keyword>
<dbReference type="PANTHER" id="PTHR12592">
    <property type="entry name" value="ATP-DEPENDENT (S)-NAD(P)H-HYDRATE DEHYDRATASE FAMILY MEMBER"/>
    <property type="match status" value="1"/>
</dbReference>
<dbReference type="InterPro" id="IPR004443">
    <property type="entry name" value="YjeF_N_dom"/>
</dbReference>
<dbReference type="InterPro" id="IPR029056">
    <property type="entry name" value="Ribokinase-like"/>
</dbReference>
<dbReference type="InterPro" id="IPR000631">
    <property type="entry name" value="CARKD"/>
</dbReference>
<dbReference type="EC" id="4.2.1.136" evidence="19"/>
<dbReference type="GO" id="GO:0052855">
    <property type="term" value="F:ADP-dependent NAD(P)H-hydrate dehydratase activity"/>
    <property type="evidence" value="ECO:0007669"/>
    <property type="project" value="UniProtKB-UniRule"/>
</dbReference>
<dbReference type="SUPFAM" id="SSF53613">
    <property type="entry name" value="Ribokinase-like"/>
    <property type="match status" value="1"/>
</dbReference>
<comment type="subunit">
    <text evidence="17">Homotetramer.</text>
</comment>
<dbReference type="GO" id="GO:0005524">
    <property type="term" value="F:ATP binding"/>
    <property type="evidence" value="ECO:0007669"/>
    <property type="project" value="UniProtKB-UniRule"/>
</dbReference>
<dbReference type="InterPro" id="IPR017953">
    <property type="entry name" value="Carbohydrate_kinase_pred_CS"/>
</dbReference>
<comment type="caution">
    <text evidence="18">Lacks conserved residue(s) required for the propagation of feature annotation.</text>
</comment>
<dbReference type="Proteomes" id="UP000236752">
    <property type="component" value="Unassembled WGS sequence"/>
</dbReference>
<dbReference type="Gene3D" id="3.40.50.10260">
    <property type="entry name" value="YjeF N-terminal domain"/>
    <property type="match status" value="1"/>
</dbReference>
<evidence type="ECO:0000256" key="15">
    <source>
        <dbReference type="ARBA" id="ARBA00048238"/>
    </source>
</evidence>
<dbReference type="AlphaFoldDB" id="A0A1H5W6P3"/>
<reference evidence="22 23" key="1">
    <citation type="submission" date="2016-10" db="EMBL/GenBank/DDBJ databases">
        <authorList>
            <person name="de Groot N.N."/>
        </authorList>
    </citation>
    <scope>NUCLEOTIDE SEQUENCE [LARGE SCALE GENOMIC DNA]</scope>
    <source>
        <strain evidence="22 23">DSM 26915</strain>
    </source>
</reference>
<accession>A0A1H5W6P3</accession>
<feature type="binding site" evidence="18">
    <location>
        <begin position="133"/>
        <end position="139"/>
    </location>
    <ligand>
        <name>(6S)-NADPHX</name>
        <dbReference type="ChEBI" id="CHEBI:64076"/>
    </ligand>
</feature>
<feature type="binding site" evidence="17">
    <location>
        <position position="260"/>
    </location>
    <ligand>
        <name>(6S)-NADPHX</name>
        <dbReference type="ChEBI" id="CHEBI:64076"/>
    </ligand>
</feature>
<dbReference type="GO" id="GO:0046872">
    <property type="term" value="F:metal ion binding"/>
    <property type="evidence" value="ECO:0007669"/>
    <property type="project" value="UniProtKB-UniRule"/>
</dbReference>
<keyword evidence="6 17" id="KW-0547">Nucleotide-binding</keyword>
<dbReference type="PROSITE" id="PS51385">
    <property type="entry name" value="YJEF_N"/>
    <property type="match status" value="1"/>
</dbReference>
<evidence type="ECO:0000256" key="12">
    <source>
        <dbReference type="ARBA" id="ARBA00023239"/>
    </source>
</evidence>
<comment type="catalytic activity">
    <reaction evidence="15 17 19">
        <text>(6S)-NADHX + ADP = AMP + phosphate + NADH + H(+)</text>
        <dbReference type="Rhea" id="RHEA:32223"/>
        <dbReference type="ChEBI" id="CHEBI:15378"/>
        <dbReference type="ChEBI" id="CHEBI:43474"/>
        <dbReference type="ChEBI" id="CHEBI:57945"/>
        <dbReference type="ChEBI" id="CHEBI:64074"/>
        <dbReference type="ChEBI" id="CHEBI:456215"/>
        <dbReference type="ChEBI" id="CHEBI:456216"/>
        <dbReference type="EC" id="4.2.1.136"/>
    </reaction>
</comment>
<feature type="domain" description="YjeF N-terminal" evidence="21">
    <location>
        <begin position="12"/>
        <end position="220"/>
    </location>
</feature>
<dbReference type="NCBIfam" id="TIGR00197">
    <property type="entry name" value="yjeF_nterm"/>
    <property type="match status" value="1"/>
</dbReference>
<evidence type="ECO:0000313" key="22">
    <source>
        <dbReference type="EMBL" id="SEF95008.1"/>
    </source>
</evidence>
<evidence type="ECO:0000256" key="18">
    <source>
        <dbReference type="HAMAP-Rule" id="MF_01966"/>
    </source>
</evidence>
<keyword evidence="11 18" id="KW-0413">Isomerase</keyword>
<keyword evidence="8 17" id="KW-0521">NADP</keyword>
<dbReference type="PROSITE" id="PS51383">
    <property type="entry name" value="YJEF_C_3"/>
    <property type="match status" value="1"/>
</dbReference>
<evidence type="ECO:0000256" key="7">
    <source>
        <dbReference type="ARBA" id="ARBA00022840"/>
    </source>
</evidence>
<comment type="catalytic activity">
    <reaction evidence="1 18 19">
        <text>(6R)-NADHX = (6S)-NADHX</text>
        <dbReference type="Rhea" id="RHEA:32215"/>
        <dbReference type="ChEBI" id="CHEBI:64074"/>
        <dbReference type="ChEBI" id="CHEBI:64075"/>
        <dbReference type="EC" id="5.1.99.6"/>
    </reaction>
</comment>
<organism evidence="22 23">
    <name type="scientific">Thalassococcus halodurans</name>
    <dbReference type="NCBI Taxonomy" id="373675"/>
    <lineage>
        <taxon>Bacteria</taxon>
        <taxon>Pseudomonadati</taxon>
        <taxon>Pseudomonadota</taxon>
        <taxon>Alphaproteobacteria</taxon>
        <taxon>Rhodobacterales</taxon>
        <taxon>Roseobacteraceae</taxon>
        <taxon>Thalassococcus</taxon>
    </lineage>
</organism>
<comment type="similarity">
    <text evidence="4 19">In the C-terminal section; belongs to the NnrD/CARKD family.</text>
</comment>
<evidence type="ECO:0000256" key="11">
    <source>
        <dbReference type="ARBA" id="ARBA00023235"/>
    </source>
</evidence>
<sequence>MAKNDLVTASQMRTMEKRAMDANEVSGLTLMERAGRGVVSAIQHKWPGGQAIFAQAVVLCGPGNNGGDGYVIARLLKEAGWNVLVFALGTPTSSSPDALANRQLWDGLGSVSSLSEALDLPAGQTLLIDALFGTGLTRPVALPMNTWVANVRDTGGAVVAVDIPSGLCSDSGRVIGEQALQADLTVTFHKRKLGHFLAEGPATCGSLVCSGIGLRTDNWDEPLCKLVVRPDRNRILKSTGHKFSYGHALVLSGSAGKSGAARLSAMGALRIGAGLVTIGAAKSSLSEIAQAITSLMVTEIDDARDLGETLQDPRYSSVCLGPGLGFERARTLVPTALASRRPTVLDADALSAFADAPGDLLSGLHKDCILTPHGGEFARLFPDFASKLSEAATSGPAYSKVDAARDASQTAGCMVLMKGPDTVIAAPDGRVAICASVYEYTAPWLATAGSGDVLTGFICGLWARGGDLFQSACDAAWLHAECARTFGPGLIAEDIPAMIPRVLKELGPQ</sequence>
<evidence type="ECO:0000313" key="23">
    <source>
        <dbReference type="Proteomes" id="UP000236752"/>
    </source>
</evidence>
<feature type="binding site" evidence="17">
    <location>
        <position position="452"/>
    </location>
    <ligand>
        <name>(6S)-NADPHX</name>
        <dbReference type="ChEBI" id="CHEBI:64076"/>
    </ligand>
</feature>
<dbReference type="GO" id="GO:0110051">
    <property type="term" value="P:metabolite repair"/>
    <property type="evidence" value="ECO:0007669"/>
    <property type="project" value="TreeGrafter"/>
</dbReference>
<evidence type="ECO:0000256" key="4">
    <source>
        <dbReference type="ARBA" id="ARBA00009524"/>
    </source>
</evidence>
<comment type="similarity">
    <text evidence="3 19">In the N-terminal section; belongs to the NnrE/AIBP family.</text>
</comment>
<evidence type="ECO:0000256" key="17">
    <source>
        <dbReference type="HAMAP-Rule" id="MF_01965"/>
    </source>
</evidence>
<proteinExistence type="inferred from homology"/>
<dbReference type="Gene3D" id="3.40.1190.20">
    <property type="match status" value="1"/>
</dbReference>
<dbReference type="GO" id="GO:0052856">
    <property type="term" value="F:NAD(P)HX epimerase activity"/>
    <property type="evidence" value="ECO:0007669"/>
    <property type="project" value="UniProtKB-UniRule"/>
</dbReference>
<protein>
    <recommendedName>
        <fullName evidence="19">Bifunctional NAD(P)H-hydrate repair enzyme</fullName>
    </recommendedName>
    <alternativeName>
        <fullName evidence="19">Nicotinamide nucleotide repair protein</fullName>
    </alternativeName>
    <domain>
        <recommendedName>
            <fullName evidence="19">ADP-dependent (S)-NAD(P)H-hydrate dehydratase</fullName>
            <ecNumber evidence="19">4.2.1.136</ecNumber>
        </recommendedName>
        <alternativeName>
            <fullName evidence="19">ADP-dependent NAD(P)HX dehydratase</fullName>
        </alternativeName>
    </domain>
    <domain>
        <recommendedName>
            <fullName evidence="19">NAD(P)H-hydrate epimerase</fullName>
            <ecNumber evidence="19">5.1.99.6</ecNumber>
        </recommendedName>
    </domain>
</protein>
<evidence type="ECO:0000256" key="8">
    <source>
        <dbReference type="ARBA" id="ARBA00022857"/>
    </source>
</evidence>
<evidence type="ECO:0000256" key="5">
    <source>
        <dbReference type="ARBA" id="ARBA00022723"/>
    </source>
</evidence>
<evidence type="ECO:0000256" key="14">
    <source>
        <dbReference type="ARBA" id="ARBA00025153"/>
    </source>
</evidence>
<dbReference type="HAMAP" id="MF_01966">
    <property type="entry name" value="NADHX_epimerase"/>
    <property type="match status" value="1"/>
</dbReference>
<evidence type="ECO:0000256" key="1">
    <source>
        <dbReference type="ARBA" id="ARBA00000013"/>
    </source>
</evidence>
<feature type="binding site" evidence="18">
    <location>
        <position position="129"/>
    </location>
    <ligand>
        <name>K(+)</name>
        <dbReference type="ChEBI" id="CHEBI:29103"/>
    </ligand>
</feature>
<feature type="binding site" evidence="17">
    <location>
        <begin position="418"/>
        <end position="422"/>
    </location>
    <ligand>
        <name>AMP</name>
        <dbReference type="ChEBI" id="CHEBI:456215"/>
    </ligand>
</feature>
<evidence type="ECO:0000256" key="2">
    <source>
        <dbReference type="ARBA" id="ARBA00000909"/>
    </source>
</evidence>
<comment type="similarity">
    <text evidence="17">Belongs to the NnrD/CARKD family.</text>
</comment>
<comment type="function">
    <text evidence="18">Catalyzes the epimerization of the S- and R-forms of NAD(P)HX, a damaged form of NAD(P)H that is a result of enzymatic or heat-dependent hydration. This is a prerequisite for the S-specific NAD(P)H-hydrate dehydratase to allow the repair of both epimers of NAD(P)HX.</text>
</comment>
<feature type="domain" description="YjeF C-terminal" evidence="20">
    <location>
        <begin position="225"/>
        <end position="506"/>
    </location>
</feature>
<feature type="binding site" evidence="17">
    <location>
        <position position="451"/>
    </location>
    <ligand>
        <name>AMP</name>
        <dbReference type="ChEBI" id="CHEBI:456215"/>
    </ligand>
</feature>
<comment type="similarity">
    <text evidence="18">Belongs to the NnrE/AIBP family.</text>
</comment>
<dbReference type="SUPFAM" id="SSF64153">
    <property type="entry name" value="YjeF N-terminal domain-like"/>
    <property type="match status" value="1"/>
</dbReference>
<keyword evidence="23" id="KW-1185">Reference proteome</keyword>
<comment type="function">
    <text evidence="14 19">Bifunctional enzyme that catalyzes the epimerization of the S- and R-forms of NAD(P)HX and the dehydration of the S-form of NAD(P)HX at the expense of ADP, which is converted to AMP. This allows the repair of both epimers of NAD(P)HX, a damaged form of NAD(P)H that is a result of enzymatic or heat-dependent hydration.</text>
</comment>
<comment type="catalytic activity">
    <reaction evidence="16 17 19">
        <text>(6S)-NADPHX + ADP = AMP + phosphate + NADPH + H(+)</text>
        <dbReference type="Rhea" id="RHEA:32235"/>
        <dbReference type="ChEBI" id="CHEBI:15378"/>
        <dbReference type="ChEBI" id="CHEBI:43474"/>
        <dbReference type="ChEBI" id="CHEBI:57783"/>
        <dbReference type="ChEBI" id="CHEBI:64076"/>
        <dbReference type="ChEBI" id="CHEBI:456215"/>
        <dbReference type="ChEBI" id="CHEBI:456216"/>
        <dbReference type="EC" id="4.2.1.136"/>
    </reaction>
</comment>
<gene>
    <name evidence="17" type="primary">nnrD</name>
    <name evidence="18" type="synonym">nnrE</name>
    <name evidence="22" type="ORF">SAMN04488045_1323</name>
</gene>